<comment type="similarity">
    <text evidence="3">Belongs to the glycosyl hydrolase 3 family.</text>
</comment>
<comment type="caution">
    <text evidence="11">The sequence shown here is derived from an EMBL/GenBank/DDBJ whole genome shotgun (WGS) entry which is preliminary data.</text>
</comment>
<keyword evidence="5" id="KW-0964">Secreted</keyword>
<dbReference type="GO" id="GO:0005576">
    <property type="term" value="C:extracellular region"/>
    <property type="evidence" value="ECO:0007669"/>
    <property type="project" value="UniProtKB-SubCell"/>
</dbReference>
<dbReference type="SUPFAM" id="SSF52279">
    <property type="entry name" value="Beta-D-glucan exohydrolase, C-terminal domain"/>
    <property type="match status" value="1"/>
</dbReference>
<dbReference type="EMBL" id="JAACJN010000111">
    <property type="protein sequence ID" value="KAF5372399.1"/>
    <property type="molecule type" value="Genomic_DNA"/>
</dbReference>
<dbReference type="Proteomes" id="UP000518752">
    <property type="component" value="Unassembled WGS sequence"/>
</dbReference>
<evidence type="ECO:0000256" key="6">
    <source>
        <dbReference type="ARBA" id="ARBA00022729"/>
    </source>
</evidence>
<evidence type="ECO:0000256" key="10">
    <source>
        <dbReference type="SAM" id="MobiDB-lite"/>
    </source>
</evidence>
<dbReference type="Gene3D" id="3.40.50.1700">
    <property type="entry name" value="Glycoside hydrolase family 3 C-terminal domain"/>
    <property type="match status" value="1"/>
</dbReference>
<dbReference type="EC" id="3.2.1.21" evidence="4"/>
<accession>A0A8H5LWY6</accession>
<dbReference type="InterPro" id="IPR050288">
    <property type="entry name" value="Cellulose_deg_GH3"/>
</dbReference>
<reference evidence="11 12" key="1">
    <citation type="journal article" date="2020" name="ISME J.">
        <title>Uncovering the hidden diversity of litter-decomposition mechanisms in mushroom-forming fungi.</title>
        <authorList>
            <person name="Floudas D."/>
            <person name="Bentzer J."/>
            <person name="Ahren D."/>
            <person name="Johansson T."/>
            <person name="Persson P."/>
            <person name="Tunlid A."/>
        </authorList>
    </citation>
    <scope>NUCLEOTIDE SEQUENCE [LARGE SCALE GENOMIC DNA]</scope>
    <source>
        <strain evidence="11 12">CBS 406.79</strain>
    </source>
</reference>
<comment type="subcellular location">
    <subcellularLocation>
        <location evidence="2">Secreted</location>
    </subcellularLocation>
</comment>
<sequence>MDSARTVLRLVLALAPVDVQTVNEIRIQRKNLEETSAGLEIDYRAFDAPNITPRYEFGFGLSYTTFEYSGLSIGGVRDTDNAQADLISNWEAGNVNPSGFGTSTAPTGDSRDQKGDEQSEGIDGFYETGA</sequence>
<dbReference type="AlphaFoldDB" id="A0A8H5LWY6"/>
<evidence type="ECO:0000313" key="12">
    <source>
        <dbReference type="Proteomes" id="UP000518752"/>
    </source>
</evidence>
<organism evidence="11 12">
    <name type="scientific">Collybiopsis confluens</name>
    <dbReference type="NCBI Taxonomy" id="2823264"/>
    <lineage>
        <taxon>Eukaryota</taxon>
        <taxon>Fungi</taxon>
        <taxon>Dikarya</taxon>
        <taxon>Basidiomycota</taxon>
        <taxon>Agaricomycotina</taxon>
        <taxon>Agaricomycetes</taxon>
        <taxon>Agaricomycetidae</taxon>
        <taxon>Agaricales</taxon>
        <taxon>Marasmiineae</taxon>
        <taxon>Omphalotaceae</taxon>
        <taxon>Collybiopsis</taxon>
    </lineage>
</organism>
<feature type="region of interest" description="Disordered" evidence="10">
    <location>
        <begin position="92"/>
        <end position="130"/>
    </location>
</feature>
<keyword evidence="12" id="KW-1185">Reference proteome</keyword>
<evidence type="ECO:0000313" key="11">
    <source>
        <dbReference type="EMBL" id="KAF5372399.1"/>
    </source>
</evidence>
<proteinExistence type="inferred from homology"/>
<evidence type="ECO:0000256" key="4">
    <source>
        <dbReference type="ARBA" id="ARBA00012744"/>
    </source>
</evidence>
<name>A0A8H5LWY6_9AGAR</name>
<evidence type="ECO:0000256" key="2">
    <source>
        <dbReference type="ARBA" id="ARBA00004613"/>
    </source>
</evidence>
<evidence type="ECO:0000256" key="1">
    <source>
        <dbReference type="ARBA" id="ARBA00000448"/>
    </source>
</evidence>
<dbReference type="GO" id="GO:0008422">
    <property type="term" value="F:beta-glucosidase activity"/>
    <property type="evidence" value="ECO:0007669"/>
    <property type="project" value="UniProtKB-EC"/>
</dbReference>
<comment type="function">
    <text evidence="9">Beta-glucosidases are one of a number of cellulolytic enzymes involved in the degradation of cellulosic biomass. Catalyzes the last step releasing glucose from the inhibitory cellobiose.</text>
</comment>
<gene>
    <name evidence="11" type="ORF">D9757_011610</name>
</gene>
<evidence type="ECO:0000256" key="3">
    <source>
        <dbReference type="ARBA" id="ARBA00005336"/>
    </source>
</evidence>
<protein>
    <recommendedName>
        <fullName evidence="4">beta-glucosidase</fullName>
        <ecNumber evidence="4">3.2.1.21</ecNumber>
    </recommendedName>
</protein>
<feature type="compositionally biased region" description="Polar residues" evidence="10">
    <location>
        <begin position="95"/>
        <end position="107"/>
    </location>
</feature>
<dbReference type="OrthoDB" id="3035344at2759"/>
<dbReference type="InterPro" id="IPR036881">
    <property type="entry name" value="Glyco_hydro_3_C_sf"/>
</dbReference>
<comment type="catalytic activity">
    <reaction evidence="1">
        <text>Hydrolysis of terminal, non-reducing beta-D-glucosyl residues with release of beta-D-glucose.</text>
        <dbReference type="EC" id="3.2.1.21"/>
    </reaction>
</comment>
<evidence type="ECO:0000256" key="5">
    <source>
        <dbReference type="ARBA" id="ARBA00022525"/>
    </source>
</evidence>
<keyword evidence="7" id="KW-0378">Hydrolase</keyword>
<keyword evidence="6" id="KW-0732">Signal</keyword>
<dbReference type="GO" id="GO:0009251">
    <property type="term" value="P:glucan catabolic process"/>
    <property type="evidence" value="ECO:0007669"/>
    <property type="project" value="TreeGrafter"/>
</dbReference>
<dbReference type="PANTHER" id="PTHR42715:SF12">
    <property type="entry name" value="BETA-GLUCOSIDASE G-RELATED"/>
    <property type="match status" value="1"/>
</dbReference>
<evidence type="ECO:0000256" key="8">
    <source>
        <dbReference type="ARBA" id="ARBA00023295"/>
    </source>
</evidence>
<evidence type="ECO:0000256" key="9">
    <source>
        <dbReference type="ARBA" id="ARBA00024983"/>
    </source>
</evidence>
<evidence type="ECO:0000256" key="7">
    <source>
        <dbReference type="ARBA" id="ARBA00022801"/>
    </source>
</evidence>
<keyword evidence="8" id="KW-0326">Glycosidase</keyword>
<dbReference type="PANTHER" id="PTHR42715">
    <property type="entry name" value="BETA-GLUCOSIDASE"/>
    <property type="match status" value="1"/>
</dbReference>